<evidence type="ECO:0008006" key="5">
    <source>
        <dbReference type="Google" id="ProtNLM"/>
    </source>
</evidence>
<dbReference type="EMBL" id="ML993930">
    <property type="protein sequence ID" value="KAF2202630.1"/>
    <property type="molecule type" value="Genomic_DNA"/>
</dbReference>
<evidence type="ECO:0000313" key="3">
    <source>
        <dbReference type="EMBL" id="KAF2202630.1"/>
    </source>
</evidence>
<name>A0A9P4JP40_9PLEO</name>
<feature type="chain" id="PRO_5040373913" description="Secreted protein" evidence="2">
    <location>
        <begin position="17"/>
        <end position="130"/>
    </location>
</feature>
<dbReference type="Proteomes" id="UP000799536">
    <property type="component" value="Unassembled WGS sequence"/>
</dbReference>
<comment type="caution">
    <text evidence="3">The sequence shown here is derived from an EMBL/GenBank/DDBJ whole genome shotgun (WGS) entry which is preliminary data.</text>
</comment>
<evidence type="ECO:0000313" key="4">
    <source>
        <dbReference type="Proteomes" id="UP000799536"/>
    </source>
</evidence>
<organism evidence="3 4">
    <name type="scientific">Delitschia confertaspora ATCC 74209</name>
    <dbReference type="NCBI Taxonomy" id="1513339"/>
    <lineage>
        <taxon>Eukaryota</taxon>
        <taxon>Fungi</taxon>
        <taxon>Dikarya</taxon>
        <taxon>Ascomycota</taxon>
        <taxon>Pezizomycotina</taxon>
        <taxon>Dothideomycetes</taxon>
        <taxon>Pleosporomycetidae</taxon>
        <taxon>Pleosporales</taxon>
        <taxon>Delitschiaceae</taxon>
        <taxon>Delitschia</taxon>
    </lineage>
</organism>
<feature type="compositionally biased region" description="Polar residues" evidence="1">
    <location>
        <begin position="116"/>
        <end position="130"/>
    </location>
</feature>
<protein>
    <recommendedName>
        <fullName evidence="5">Secreted protein</fullName>
    </recommendedName>
</protein>
<dbReference type="AlphaFoldDB" id="A0A9P4JP40"/>
<keyword evidence="2" id="KW-0732">Signal</keyword>
<feature type="region of interest" description="Disordered" evidence="1">
    <location>
        <begin position="109"/>
        <end position="130"/>
    </location>
</feature>
<feature type="signal peptide" evidence="2">
    <location>
        <begin position="1"/>
        <end position="16"/>
    </location>
</feature>
<gene>
    <name evidence="3" type="ORF">GQ43DRAFT_304891</name>
</gene>
<evidence type="ECO:0000256" key="1">
    <source>
        <dbReference type="SAM" id="MobiDB-lite"/>
    </source>
</evidence>
<accession>A0A9P4JP40</accession>
<evidence type="ECO:0000256" key="2">
    <source>
        <dbReference type="SAM" id="SignalP"/>
    </source>
</evidence>
<keyword evidence="4" id="KW-1185">Reference proteome</keyword>
<sequence>MLCFACFWGVCSPLFGVPPKQLSGIVMSGSPDTYRRNVPLCTRVPDSSNFCRVRPLIGVSRRLSLTQSRSTKADYHLHRSGTPVDSNAHPKLTFILRLLPSTAVTTSTTSLLCPTKTPSNGLQHSNLSDD</sequence>
<reference evidence="3" key="1">
    <citation type="journal article" date="2020" name="Stud. Mycol.">
        <title>101 Dothideomycetes genomes: a test case for predicting lifestyles and emergence of pathogens.</title>
        <authorList>
            <person name="Haridas S."/>
            <person name="Albert R."/>
            <person name="Binder M."/>
            <person name="Bloem J."/>
            <person name="Labutti K."/>
            <person name="Salamov A."/>
            <person name="Andreopoulos B."/>
            <person name="Baker S."/>
            <person name="Barry K."/>
            <person name="Bills G."/>
            <person name="Bluhm B."/>
            <person name="Cannon C."/>
            <person name="Castanera R."/>
            <person name="Culley D."/>
            <person name="Daum C."/>
            <person name="Ezra D."/>
            <person name="Gonzalez J."/>
            <person name="Henrissat B."/>
            <person name="Kuo A."/>
            <person name="Liang C."/>
            <person name="Lipzen A."/>
            <person name="Lutzoni F."/>
            <person name="Magnuson J."/>
            <person name="Mondo S."/>
            <person name="Nolan M."/>
            <person name="Ohm R."/>
            <person name="Pangilinan J."/>
            <person name="Park H.-J."/>
            <person name="Ramirez L."/>
            <person name="Alfaro M."/>
            <person name="Sun H."/>
            <person name="Tritt A."/>
            <person name="Yoshinaga Y."/>
            <person name="Zwiers L.-H."/>
            <person name="Turgeon B."/>
            <person name="Goodwin S."/>
            <person name="Spatafora J."/>
            <person name="Crous P."/>
            <person name="Grigoriev I."/>
        </authorList>
    </citation>
    <scope>NUCLEOTIDE SEQUENCE</scope>
    <source>
        <strain evidence="3">ATCC 74209</strain>
    </source>
</reference>
<proteinExistence type="predicted"/>